<name>T1JRC3_TETUR</name>
<feature type="transmembrane region" description="Helical" evidence="1">
    <location>
        <begin position="95"/>
        <end position="115"/>
    </location>
</feature>
<reference evidence="2" key="2">
    <citation type="submission" date="2015-06" db="UniProtKB">
        <authorList>
            <consortium name="EnsemblMetazoa"/>
        </authorList>
    </citation>
    <scope>IDENTIFICATION</scope>
</reference>
<feature type="transmembrane region" description="Helical" evidence="1">
    <location>
        <begin position="55"/>
        <end position="75"/>
    </location>
</feature>
<feature type="transmembrane region" description="Helical" evidence="1">
    <location>
        <begin position="267"/>
        <end position="289"/>
    </location>
</feature>
<dbReference type="EnsemblMetazoa" id="tetur01g06380.1">
    <property type="protein sequence ID" value="tetur01g06380.1"/>
    <property type="gene ID" value="tetur01g06380"/>
</dbReference>
<sequence>MSLLNFIKDWWLEVLHPKKFSGSSRSLLSFDIERSMAIMGVTTLNQIKSMRYYKIYDLILHFINLIKYLTLYTISNPHYLVTVSDLTITFGQYRSWALNLYFFTYTAISGVWYRFELFPANGKYFSWLTLYSQSVSPNESQKPEWIQLKWKVNLIWNLLQYSLIYGTALPHFALLVSPSIYATNGWQLIICLTFSLIAMQRLLFLCKAIGNILFFFSTFMMILDYKLKVWRSFNEGLFKRTDWVNYLRKFMSINHTFQSGNRVLSRIAGLFYAQAFITVIINMYIVFFITTPLGVKVMTTVSLTVALSMITLPPVFCRAAIQSNKLTQKVLRKAAFVDESSISLRLKAQSMMEFNKRYPIGITFFDITPFDTKLFINTLLEMSSYMFLLVIQTRQQERNETYN</sequence>
<dbReference type="HOGENOM" id="CLU_683950_0_0_1"/>
<keyword evidence="1" id="KW-1133">Transmembrane helix</keyword>
<keyword evidence="1" id="KW-0472">Membrane</keyword>
<feature type="transmembrane region" description="Helical" evidence="1">
    <location>
        <begin position="158"/>
        <end position="182"/>
    </location>
</feature>
<feature type="transmembrane region" description="Helical" evidence="1">
    <location>
        <begin position="202"/>
        <end position="223"/>
    </location>
</feature>
<reference evidence="3" key="1">
    <citation type="submission" date="2011-08" db="EMBL/GenBank/DDBJ databases">
        <authorList>
            <person name="Rombauts S."/>
        </authorList>
    </citation>
    <scope>NUCLEOTIDE SEQUENCE</scope>
    <source>
        <strain evidence="3">London</strain>
    </source>
</reference>
<proteinExistence type="predicted"/>
<dbReference type="AlphaFoldDB" id="T1JRC3"/>
<evidence type="ECO:0000256" key="1">
    <source>
        <dbReference type="SAM" id="Phobius"/>
    </source>
</evidence>
<accession>T1JRC3</accession>
<dbReference type="Proteomes" id="UP000015104">
    <property type="component" value="Unassembled WGS sequence"/>
</dbReference>
<dbReference type="EMBL" id="CAEY01000447">
    <property type="status" value="NOT_ANNOTATED_CDS"/>
    <property type="molecule type" value="Genomic_DNA"/>
</dbReference>
<feature type="transmembrane region" description="Helical" evidence="1">
    <location>
        <begin position="301"/>
        <end position="321"/>
    </location>
</feature>
<evidence type="ECO:0000313" key="2">
    <source>
        <dbReference type="EnsemblMetazoa" id="tetur01g06380.1"/>
    </source>
</evidence>
<keyword evidence="3" id="KW-1185">Reference proteome</keyword>
<keyword evidence="1" id="KW-0812">Transmembrane</keyword>
<evidence type="ECO:0000313" key="3">
    <source>
        <dbReference type="Proteomes" id="UP000015104"/>
    </source>
</evidence>
<protein>
    <submittedName>
        <fullName evidence="2">Uncharacterized protein</fullName>
    </submittedName>
</protein>
<organism evidence="2 3">
    <name type="scientific">Tetranychus urticae</name>
    <name type="common">Two-spotted spider mite</name>
    <dbReference type="NCBI Taxonomy" id="32264"/>
    <lineage>
        <taxon>Eukaryota</taxon>
        <taxon>Metazoa</taxon>
        <taxon>Ecdysozoa</taxon>
        <taxon>Arthropoda</taxon>
        <taxon>Chelicerata</taxon>
        <taxon>Arachnida</taxon>
        <taxon>Acari</taxon>
        <taxon>Acariformes</taxon>
        <taxon>Trombidiformes</taxon>
        <taxon>Prostigmata</taxon>
        <taxon>Eleutherengona</taxon>
        <taxon>Raphignathae</taxon>
        <taxon>Tetranychoidea</taxon>
        <taxon>Tetranychidae</taxon>
        <taxon>Tetranychus</taxon>
    </lineage>
</organism>